<dbReference type="InterPro" id="IPR044929">
    <property type="entry name" value="DNA/RNA_non-sp_Endonuclease_sf"/>
</dbReference>
<dbReference type="GO" id="GO:0046872">
    <property type="term" value="F:metal ion binding"/>
    <property type="evidence" value="ECO:0007669"/>
    <property type="project" value="UniProtKB-KW"/>
</dbReference>
<feature type="binding site" evidence="2">
    <location>
        <position position="166"/>
    </location>
    <ligand>
        <name>Mg(2+)</name>
        <dbReference type="ChEBI" id="CHEBI:18420"/>
        <note>catalytic</note>
    </ligand>
</feature>
<feature type="signal peptide" evidence="3">
    <location>
        <begin position="1"/>
        <end position="20"/>
    </location>
</feature>
<dbReference type="OrthoDB" id="9801679at2"/>
<proteinExistence type="predicted"/>
<keyword evidence="7" id="KW-1185">Reference proteome</keyword>
<feature type="domain" description="ENPP1-3/EXOG-like endonuclease/phosphodiesterase" evidence="4">
    <location>
        <begin position="47"/>
        <end position="276"/>
    </location>
</feature>
<evidence type="ECO:0000259" key="5">
    <source>
        <dbReference type="SMART" id="SM00892"/>
    </source>
</evidence>
<dbReference type="InterPro" id="IPR001604">
    <property type="entry name" value="Endo_G_ENPP1-like_dom"/>
</dbReference>
<dbReference type="AlphaFoldDB" id="A0A518CJ83"/>
<dbReference type="InterPro" id="IPR040255">
    <property type="entry name" value="Non-specific_endonuclease"/>
</dbReference>
<dbReference type="InterPro" id="IPR020821">
    <property type="entry name" value="ENPP1-3/EXOG-like_nuc-like"/>
</dbReference>
<name>A0A518CJ83_9PLAN</name>
<keyword evidence="3" id="KW-0732">Signal</keyword>
<evidence type="ECO:0000256" key="2">
    <source>
        <dbReference type="PIRSR" id="PIRSR640255-2"/>
    </source>
</evidence>
<sequence length="305" mass="35091" precursor="true">MWFRFLIVLAVGQMVPFALAAEKPIVLDPSYRHDILVTQPQETMRHFRAYTVSFDSDDDDGGDGDADLKAIPEWVAYEMRRHTGPIPKNNRPEWFTDSDLFTRGEAARTDSYHFSQIFRASHSDSMQLGYDRGHFCMKHHAARLGAAADWNTHTTLNCFPQRNTLNQGAWLDLENKCAEWADHYGRVWIITGPIIYGKEPRNWLGEQGEVPVAIPDAVFKIIYKPSTNKSVDVMAFIYPQETPRLTGGYDHRPYLTSIRTIEHFTGLQFFTRLTPKHQEYLKIRTATELWPISSELAGNEAVRRN</sequence>
<keyword evidence="2" id="KW-0479">Metal-binding</keyword>
<dbReference type="SUPFAM" id="SSF54060">
    <property type="entry name" value="His-Me finger endonucleases"/>
    <property type="match status" value="1"/>
</dbReference>
<dbReference type="EC" id="3.1.30.2" evidence="6"/>
<dbReference type="RefSeq" id="WP_144993782.1">
    <property type="nucleotide sequence ID" value="NZ_CP036281.1"/>
</dbReference>
<feature type="chain" id="PRO_5021771447" evidence="3">
    <location>
        <begin position="21"/>
        <end position="305"/>
    </location>
</feature>
<organism evidence="6 7">
    <name type="scientific">Polystyrenella longa</name>
    <dbReference type="NCBI Taxonomy" id="2528007"/>
    <lineage>
        <taxon>Bacteria</taxon>
        <taxon>Pseudomonadati</taxon>
        <taxon>Planctomycetota</taxon>
        <taxon>Planctomycetia</taxon>
        <taxon>Planctomycetales</taxon>
        <taxon>Planctomycetaceae</taxon>
        <taxon>Polystyrenella</taxon>
    </lineage>
</organism>
<evidence type="ECO:0000313" key="7">
    <source>
        <dbReference type="Proteomes" id="UP000317178"/>
    </source>
</evidence>
<dbReference type="Proteomes" id="UP000317178">
    <property type="component" value="Chromosome"/>
</dbReference>
<accession>A0A518CJ83</accession>
<dbReference type="SMART" id="SM00892">
    <property type="entry name" value="Endonuclease_NS"/>
    <property type="match status" value="1"/>
</dbReference>
<evidence type="ECO:0000256" key="1">
    <source>
        <dbReference type="PIRSR" id="PIRSR640255-1"/>
    </source>
</evidence>
<dbReference type="Pfam" id="PF01223">
    <property type="entry name" value="Endonuclease_NS"/>
    <property type="match status" value="1"/>
</dbReference>
<feature type="active site" description="Proton acceptor" evidence="1">
    <location>
        <position position="134"/>
    </location>
</feature>
<keyword evidence="6" id="KW-0378">Hydrolase</keyword>
<dbReference type="PANTHER" id="PTHR13966:SF5">
    <property type="entry name" value="ENDONUCLEASE G, MITOCHONDRIAL"/>
    <property type="match status" value="1"/>
</dbReference>
<protein>
    <submittedName>
        <fullName evidence="6">Nuclease</fullName>
        <ecNumber evidence="6">3.1.30.2</ecNumber>
    </submittedName>
</protein>
<evidence type="ECO:0000313" key="6">
    <source>
        <dbReference type="EMBL" id="QDU79291.1"/>
    </source>
</evidence>
<evidence type="ECO:0000259" key="4">
    <source>
        <dbReference type="SMART" id="SM00477"/>
    </source>
</evidence>
<dbReference type="Gene3D" id="3.40.570.10">
    <property type="entry name" value="Extracellular Endonuclease, subunit A"/>
    <property type="match status" value="1"/>
</dbReference>
<dbReference type="EMBL" id="CP036281">
    <property type="protein sequence ID" value="QDU79291.1"/>
    <property type="molecule type" value="Genomic_DNA"/>
</dbReference>
<reference evidence="6 7" key="1">
    <citation type="submission" date="2019-02" db="EMBL/GenBank/DDBJ databases">
        <title>Deep-cultivation of Planctomycetes and their phenomic and genomic characterization uncovers novel biology.</title>
        <authorList>
            <person name="Wiegand S."/>
            <person name="Jogler M."/>
            <person name="Boedeker C."/>
            <person name="Pinto D."/>
            <person name="Vollmers J."/>
            <person name="Rivas-Marin E."/>
            <person name="Kohn T."/>
            <person name="Peeters S.H."/>
            <person name="Heuer A."/>
            <person name="Rast P."/>
            <person name="Oberbeckmann S."/>
            <person name="Bunk B."/>
            <person name="Jeske O."/>
            <person name="Meyerdierks A."/>
            <person name="Storesund J.E."/>
            <person name="Kallscheuer N."/>
            <person name="Luecker S."/>
            <person name="Lage O.M."/>
            <person name="Pohl T."/>
            <person name="Merkel B.J."/>
            <person name="Hornburger P."/>
            <person name="Mueller R.-W."/>
            <person name="Bruemmer F."/>
            <person name="Labrenz M."/>
            <person name="Spormann A.M."/>
            <person name="Op den Camp H."/>
            <person name="Overmann J."/>
            <person name="Amann R."/>
            <person name="Jetten M.S.M."/>
            <person name="Mascher T."/>
            <person name="Medema M.H."/>
            <person name="Devos D.P."/>
            <person name="Kaster A.-K."/>
            <person name="Ovreas L."/>
            <person name="Rohde M."/>
            <person name="Galperin M.Y."/>
            <person name="Jogler C."/>
        </authorList>
    </citation>
    <scope>NUCLEOTIDE SEQUENCE [LARGE SCALE GENOMIC DNA]</scope>
    <source>
        <strain evidence="6 7">Pla110</strain>
    </source>
</reference>
<dbReference type="SMART" id="SM00477">
    <property type="entry name" value="NUC"/>
    <property type="match status" value="1"/>
</dbReference>
<gene>
    <name evidence="6" type="primary">nucA</name>
    <name evidence="6" type="ORF">Pla110_09980</name>
</gene>
<dbReference type="PANTHER" id="PTHR13966">
    <property type="entry name" value="ENDONUCLEASE RELATED"/>
    <property type="match status" value="1"/>
</dbReference>
<dbReference type="InterPro" id="IPR044925">
    <property type="entry name" value="His-Me_finger_sf"/>
</dbReference>
<feature type="domain" description="DNA/RNA non-specific endonuclease/pyrophosphatase/phosphodiesterase" evidence="5">
    <location>
        <begin position="46"/>
        <end position="276"/>
    </location>
</feature>
<dbReference type="GO" id="GO:0016787">
    <property type="term" value="F:hydrolase activity"/>
    <property type="evidence" value="ECO:0007669"/>
    <property type="project" value="UniProtKB-KW"/>
</dbReference>
<dbReference type="KEGG" id="plon:Pla110_09980"/>
<dbReference type="GO" id="GO:0004519">
    <property type="term" value="F:endonuclease activity"/>
    <property type="evidence" value="ECO:0007669"/>
    <property type="project" value="TreeGrafter"/>
</dbReference>
<evidence type="ECO:0000256" key="3">
    <source>
        <dbReference type="SAM" id="SignalP"/>
    </source>
</evidence>
<dbReference type="GO" id="GO:0003676">
    <property type="term" value="F:nucleic acid binding"/>
    <property type="evidence" value="ECO:0007669"/>
    <property type="project" value="InterPro"/>
</dbReference>